<dbReference type="SUPFAM" id="SSF52047">
    <property type="entry name" value="RNI-like"/>
    <property type="match status" value="3"/>
</dbReference>
<feature type="domain" description="Disease resistance protein At4g27190-like leucine-rich repeats" evidence="7">
    <location>
        <begin position="1968"/>
        <end position="2069"/>
    </location>
</feature>
<evidence type="ECO:0000256" key="5">
    <source>
        <dbReference type="SAM" id="Coils"/>
    </source>
</evidence>
<feature type="domain" description="Disease resistance protein At4g27190-like leucine-rich repeats" evidence="7">
    <location>
        <begin position="970"/>
        <end position="1115"/>
    </location>
</feature>
<dbReference type="SUPFAM" id="SSF52058">
    <property type="entry name" value="L domain-like"/>
    <property type="match status" value="2"/>
</dbReference>
<dbReference type="InterPro" id="IPR050905">
    <property type="entry name" value="Plant_NBS-LRR"/>
</dbReference>
<proteinExistence type="inferred from homology"/>
<reference evidence="8 9" key="1">
    <citation type="submission" date="2024-11" db="EMBL/GenBank/DDBJ databases">
        <title>Chromosome-level genome assembly of Eucalyptus globulus Labill. provides insights into its genome evolution.</title>
        <authorList>
            <person name="Li X."/>
        </authorList>
    </citation>
    <scope>NUCLEOTIDE SEQUENCE [LARGE SCALE GENOMIC DNA]</scope>
    <source>
        <strain evidence="8">CL2024</strain>
        <tissue evidence="8">Fresh tender leaves</tissue>
    </source>
</reference>
<comment type="caution">
    <text evidence="8">The sequence shown here is derived from an EMBL/GenBank/DDBJ whole genome shotgun (WGS) entry which is preliminary data.</text>
</comment>
<feature type="domain" description="Disease resistance protein At4g27190-like leucine-rich repeats" evidence="7">
    <location>
        <begin position="1440"/>
        <end position="1586"/>
    </location>
</feature>
<gene>
    <name evidence="8" type="ORF">ACJRO7_026861</name>
</gene>
<keyword evidence="4" id="KW-0067">ATP-binding</keyword>
<organism evidence="8 9">
    <name type="scientific">Eucalyptus globulus</name>
    <name type="common">Tasmanian blue gum</name>
    <dbReference type="NCBI Taxonomy" id="34317"/>
    <lineage>
        <taxon>Eukaryota</taxon>
        <taxon>Viridiplantae</taxon>
        <taxon>Streptophyta</taxon>
        <taxon>Embryophyta</taxon>
        <taxon>Tracheophyta</taxon>
        <taxon>Spermatophyta</taxon>
        <taxon>Magnoliopsida</taxon>
        <taxon>eudicotyledons</taxon>
        <taxon>Gunneridae</taxon>
        <taxon>Pentapetalae</taxon>
        <taxon>rosids</taxon>
        <taxon>malvids</taxon>
        <taxon>Myrtales</taxon>
        <taxon>Myrtaceae</taxon>
        <taxon>Myrtoideae</taxon>
        <taxon>Eucalypteae</taxon>
        <taxon>Eucalyptus</taxon>
    </lineage>
</organism>
<evidence type="ECO:0000256" key="4">
    <source>
        <dbReference type="ARBA" id="ARBA00022840"/>
    </source>
</evidence>
<dbReference type="InterPro" id="IPR027417">
    <property type="entry name" value="P-loop_NTPase"/>
</dbReference>
<feature type="domain" description="Disease resistance protein At4g27190-like leucine-rich repeats" evidence="7">
    <location>
        <begin position="1285"/>
        <end position="1389"/>
    </location>
</feature>
<evidence type="ECO:0000256" key="1">
    <source>
        <dbReference type="ARBA" id="ARBA00008894"/>
    </source>
</evidence>
<evidence type="ECO:0000259" key="6">
    <source>
        <dbReference type="Pfam" id="PF00931"/>
    </source>
</evidence>
<dbReference type="PANTHER" id="PTHR33463:SF203">
    <property type="entry name" value="AAA+ ATPASE DOMAIN-CONTAINING PROTEIN"/>
    <property type="match status" value="1"/>
</dbReference>
<keyword evidence="5" id="KW-0175">Coiled coil</keyword>
<feature type="domain" description="Disease resistance protein At4g27190-like leucine-rich repeats" evidence="7">
    <location>
        <begin position="1673"/>
        <end position="1738"/>
    </location>
</feature>
<dbReference type="Gene3D" id="3.80.10.10">
    <property type="entry name" value="Ribonuclease Inhibitor"/>
    <property type="match status" value="6"/>
</dbReference>
<dbReference type="InterPro" id="IPR042197">
    <property type="entry name" value="Apaf_helical"/>
</dbReference>
<name>A0ABD3JUA2_EUCGL</name>
<sequence>MSADSVVSIVWDVMKSCVIVPIKRGFRYVISSKSFADGLREEVRNLENEAQRVRILAEVARSNLRNFYDCFTEWQQSADKALEEARDLLGDIDKANKMCWHGTLPDPKFRYHFSRKAEHKIDIIKQLAQKCSGFKELNDICFSAPALGNVAAPTPARIEGKDVVQLNTATASASPALSSIKFRDNDIFESRALIMRDIMDALADNNNSVVGIYGMGGVGKSTLLMDVERRIREEKLFDWVAKADVSENPDIKKIQGDIADALGLSDIKNKEYVSGRAELLHRRLEDEERQQKKVLIILDNLWEDLNLKSVGIPCGLDNKVRGCKLLLTSRDRHVLRREMRCNKAFLLDVLKEEEAKRLFETMVGGKVHVEFEPLADEALRISAGLPFLICAMAKLFIDASLSELSDALNQIELSTDEGISAVINKVLQLSYDHLKSEEAKSLLQLCAAYGISEPSVENLVRYSFGWGIFQKDSSMKNARDRLFTLIRTLQASSLLLDNGGGDGFKIHDLVRDFVARFILRDHPLLLLKDKDMLARLQKEKLKSCTAICFPYINMKELPEELDCPELHIFLLFSNNESLEVPNSYFNSMRKLAVLNLTGIRLTSSPMPFQFSENLHTLCLQRCLLEDVAILGKLKGLQILSFVDSEIQRLPKEIGQLVELRLLDLRRCSQLEIIEPGVLQSFIKLEELYMENSFDQWNAMEQNPPTNASLIELDHMKNLYTLYVSIPDLSVLPGDLNVEKLTKYRIQIGNAWRWLSECKGSRTLELKLDRLSDVHRKGCIQNVLGKIDDLLLNGLDGSEQSVCALSEKGFIELKHLQVENSPSIHYILQRPSLIAFEMLESLLLKKLINLKKICYSHISSSKSFSTLKVIRVESCNKIEVLFPLSLLRGLPQLEEIEVVGCKLMHGIVEADDCGKVELRNLHTLKLRDLPNIKNFFSTRIAPSSSTSNDQVNTQVAFFNGQQVAFHSLETLYITGLDNIKMIWDNQVSADSFSKLKLLVVEKCNKLVNVVHSFILERLVSLERLEASYCGSVEVVFELQPLNFLDRHPINLPLKELIISGLPKLKCVWDKELHHHVKFQGLHSIWVFKCESLTSLIPASIARDLMQLAELKINECGIVELIEKEEGLVPKFVFPNLTFLELKHLFELKCLYTGTHTSHWPALKTLKVDGCNKVEILASQTENEMPRHKQPLFLMKKGAFPNLQELKLDLSKRMEIWHGHYHDGELLCKLRLLELHHLSKESHKSTCRFVESLTNLEELVVCESYLEQPGSKEEAIEGTSHELKVVLPFPGYIQHLRTLDVSHFDGLSNMFTSTIAENLVALTKLKISNCRILTEVISDEEVKEGHVVAFNQLKYMELNGLIELRCFSSGGCTLMFPILEDVIVTECPNMKFFSKGTMEAPKLKRVRVSTDAAAALFWKENLNITIRNMSEEMATVAGVKEMWLSEFSKLIGKWHSQLNPIKSSWQLKTLVVDKCPSFINAIPSKSMVVLEKMTSLQVRNCESLEEIFGLKGLETVESTQVLPRLQHLNLVNLPKLRQLWNKDLQGMMRFNSLYVLTLYKCSNLRNAFSPSMAQCLANLAQIEIKQCGQMEGVIIQEDGQGSAVERITFSNLYWIKLECLPNLTSFLLGRNHMLECPRLKQLTIVQCPKMRSLTWQSRMEIDHNTPSLFTPQVQFPCLELMILSHMDNLSKIWTDVPRETLMCKHLRKLEAQNCKSLENLFPYWVATSLNQLDKLRVETCVIEEIVASGDDTSYSNIAQVLFPKLTSLVLHDMSRLKSFCPNLPTLNWPLLEELRVTHCDKVNILSFATSMSKWTQRSDQHNLSDQEAHFSFERDFPKLERLSLDDKNIQIIQDGKFTDDIFGKPKLLTLACFHDEKAIFPPIFFLKRFQNLKSLEVFCSSFEDIFPNEGFVHEGRNYVLDNLRELKLSKLHSLKRVWREDYLVMKILQSIETFEVWDCPHLTTLFPAKTSFLNLTKLVVKNSSGLVHLVIASEITNLVHLIEMTIIGCERMKEVVANDGNEEGKVISLGKLRILRLQHLPSLLCFSSITSCSFRFPSLFKIEVEECPKMKIFTKGTLSTSELKYVKLFRYTWSWNWEGDLNKTIQKLLA</sequence>
<dbReference type="InterPro" id="IPR032675">
    <property type="entry name" value="LRR_dom_sf"/>
</dbReference>
<comment type="similarity">
    <text evidence="1">Belongs to the disease resistance NB-LRR family.</text>
</comment>
<evidence type="ECO:0000313" key="9">
    <source>
        <dbReference type="Proteomes" id="UP001634007"/>
    </source>
</evidence>
<feature type="domain" description="Disease resistance protein At4g27190-like leucine-rich repeats" evidence="7">
    <location>
        <begin position="839"/>
        <end position="937"/>
    </location>
</feature>
<dbReference type="PRINTS" id="PR00364">
    <property type="entry name" value="DISEASERSIST"/>
</dbReference>
<dbReference type="EMBL" id="JBJKBG010000007">
    <property type="protein sequence ID" value="KAL3729788.1"/>
    <property type="molecule type" value="Genomic_DNA"/>
</dbReference>
<dbReference type="GO" id="GO:0005524">
    <property type="term" value="F:ATP binding"/>
    <property type="evidence" value="ECO:0007669"/>
    <property type="project" value="UniProtKB-KW"/>
</dbReference>
<dbReference type="InterPro" id="IPR002182">
    <property type="entry name" value="NB-ARC"/>
</dbReference>
<evidence type="ECO:0000259" key="7">
    <source>
        <dbReference type="Pfam" id="PF23247"/>
    </source>
</evidence>
<dbReference type="PANTHER" id="PTHR33463">
    <property type="entry name" value="NB-ARC DOMAIN-CONTAINING PROTEIN-RELATED"/>
    <property type="match status" value="1"/>
</dbReference>
<dbReference type="SUPFAM" id="SSF52540">
    <property type="entry name" value="P-loop containing nucleoside triphosphate hydrolases"/>
    <property type="match status" value="1"/>
</dbReference>
<evidence type="ECO:0008006" key="10">
    <source>
        <dbReference type="Google" id="ProtNLM"/>
    </source>
</evidence>
<keyword evidence="9" id="KW-1185">Reference proteome</keyword>
<dbReference type="Gene3D" id="1.10.8.430">
    <property type="entry name" value="Helical domain of apoptotic protease-activating factors"/>
    <property type="match status" value="1"/>
</dbReference>
<evidence type="ECO:0000256" key="3">
    <source>
        <dbReference type="ARBA" id="ARBA00022821"/>
    </source>
</evidence>
<protein>
    <recommendedName>
        <fullName evidence="10">AAA+ ATPase domain-containing protein</fullName>
    </recommendedName>
</protein>
<accession>A0ABD3JUA2</accession>
<dbReference type="Pfam" id="PF00931">
    <property type="entry name" value="NB-ARC"/>
    <property type="match status" value="1"/>
</dbReference>
<keyword evidence="3" id="KW-0611">Plant defense</keyword>
<feature type="domain" description="Disease resistance protein At4g27190-like leucine-rich repeats" evidence="7">
    <location>
        <begin position="1837"/>
        <end position="1967"/>
    </location>
</feature>
<dbReference type="Gene3D" id="3.40.50.300">
    <property type="entry name" value="P-loop containing nucleotide triphosphate hydrolases"/>
    <property type="match status" value="1"/>
</dbReference>
<evidence type="ECO:0000256" key="2">
    <source>
        <dbReference type="ARBA" id="ARBA00022741"/>
    </source>
</evidence>
<dbReference type="GO" id="GO:0006952">
    <property type="term" value="P:defense response"/>
    <property type="evidence" value="ECO:0007669"/>
    <property type="project" value="UniProtKB-KW"/>
</dbReference>
<feature type="coiled-coil region" evidence="5">
    <location>
        <begin position="36"/>
        <end position="98"/>
    </location>
</feature>
<feature type="domain" description="NB-ARC" evidence="6">
    <location>
        <begin position="195"/>
        <end position="364"/>
    </location>
</feature>
<keyword evidence="2" id="KW-0547">Nucleotide-binding</keyword>
<dbReference type="InterPro" id="IPR057135">
    <property type="entry name" value="At4g27190-like_LRR"/>
</dbReference>
<evidence type="ECO:0000313" key="8">
    <source>
        <dbReference type="EMBL" id="KAL3729788.1"/>
    </source>
</evidence>
<dbReference type="Proteomes" id="UP001634007">
    <property type="component" value="Unassembled WGS sequence"/>
</dbReference>
<dbReference type="Pfam" id="PF23247">
    <property type="entry name" value="LRR_RPS2"/>
    <property type="match status" value="7"/>
</dbReference>